<evidence type="ECO:0000313" key="1">
    <source>
        <dbReference type="EMBL" id="GCC36913.1"/>
    </source>
</evidence>
<sequence>MGAVFRLSPILGPLWPGDLDQCSLDTGTVVAWKLVPVHSGDCVWCSLEIGTNAVWTLGRVQSEDSAQRSLETRTGAVSRLGRMSSGHGAPCDLVTWPSEVWRLGRVCGLETGPAMGWRVNPVQPRYWAWSGQKAQCCQESQPTVLLRLGAVWSGNWTWCSLDPGPSAV</sequence>
<comment type="caution">
    <text evidence="1">The sequence shown here is derived from an EMBL/GenBank/DDBJ whole genome shotgun (WGS) entry which is preliminary data.</text>
</comment>
<dbReference type="EMBL" id="BEZZ01000909">
    <property type="protein sequence ID" value="GCC36913.1"/>
    <property type="molecule type" value="Genomic_DNA"/>
</dbReference>
<organism evidence="1 2">
    <name type="scientific">Chiloscyllium punctatum</name>
    <name type="common">Brownbanded bambooshark</name>
    <name type="synonym">Hemiscyllium punctatum</name>
    <dbReference type="NCBI Taxonomy" id="137246"/>
    <lineage>
        <taxon>Eukaryota</taxon>
        <taxon>Metazoa</taxon>
        <taxon>Chordata</taxon>
        <taxon>Craniata</taxon>
        <taxon>Vertebrata</taxon>
        <taxon>Chondrichthyes</taxon>
        <taxon>Elasmobranchii</taxon>
        <taxon>Galeomorphii</taxon>
        <taxon>Galeoidea</taxon>
        <taxon>Orectolobiformes</taxon>
        <taxon>Hemiscylliidae</taxon>
        <taxon>Chiloscyllium</taxon>
    </lineage>
</organism>
<evidence type="ECO:0000313" key="2">
    <source>
        <dbReference type="Proteomes" id="UP000287033"/>
    </source>
</evidence>
<name>A0A401T2M9_CHIPU</name>
<accession>A0A401T2M9</accession>
<dbReference type="AlphaFoldDB" id="A0A401T2M9"/>
<gene>
    <name evidence="1" type="ORF">chiPu_0015413</name>
</gene>
<keyword evidence="2" id="KW-1185">Reference proteome</keyword>
<proteinExistence type="predicted"/>
<protein>
    <submittedName>
        <fullName evidence="1">Uncharacterized protein</fullName>
    </submittedName>
</protein>
<dbReference type="Proteomes" id="UP000287033">
    <property type="component" value="Unassembled WGS sequence"/>
</dbReference>
<reference evidence="1 2" key="1">
    <citation type="journal article" date="2018" name="Nat. Ecol. Evol.">
        <title>Shark genomes provide insights into elasmobranch evolution and the origin of vertebrates.</title>
        <authorList>
            <person name="Hara Y"/>
            <person name="Yamaguchi K"/>
            <person name="Onimaru K"/>
            <person name="Kadota M"/>
            <person name="Koyanagi M"/>
            <person name="Keeley SD"/>
            <person name="Tatsumi K"/>
            <person name="Tanaka K"/>
            <person name="Motone F"/>
            <person name="Kageyama Y"/>
            <person name="Nozu R"/>
            <person name="Adachi N"/>
            <person name="Nishimura O"/>
            <person name="Nakagawa R"/>
            <person name="Tanegashima C"/>
            <person name="Kiyatake I"/>
            <person name="Matsumoto R"/>
            <person name="Murakumo K"/>
            <person name="Nishida K"/>
            <person name="Terakita A"/>
            <person name="Kuratani S"/>
            <person name="Sato K"/>
            <person name="Hyodo S Kuraku.S."/>
        </authorList>
    </citation>
    <scope>NUCLEOTIDE SEQUENCE [LARGE SCALE GENOMIC DNA]</scope>
</reference>